<keyword evidence="3" id="KW-1185">Reference proteome</keyword>
<organism evidence="2 3">
    <name type="scientific">Phnomibacter ginsenosidimutans</name>
    <dbReference type="NCBI Taxonomy" id="2676868"/>
    <lineage>
        <taxon>Bacteria</taxon>
        <taxon>Pseudomonadati</taxon>
        <taxon>Bacteroidota</taxon>
        <taxon>Chitinophagia</taxon>
        <taxon>Chitinophagales</taxon>
        <taxon>Chitinophagaceae</taxon>
        <taxon>Phnomibacter</taxon>
    </lineage>
</organism>
<dbReference type="InterPro" id="IPR043729">
    <property type="entry name" value="DUF5672"/>
</dbReference>
<evidence type="ECO:0000313" key="2">
    <source>
        <dbReference type="EMBL" id="QGW29713.1"/>
    </source>
</evidence>
<dbReference type="AlphaFoldDB" id="A0A6I6GD63"/>
<gene>
    <name evidence="2" type="ORF">GLV81_17745</name>
</gene>
<name>A0A6I6GD63_9BACT</name>
<dbReference type="Pfam" id="PF18922">
    <property type="entry name" value="DUF5672"/>
    <property type="match status" value="1"/>
</dbReference>
<sequence length="224" mass="26261">MSLPSVAVVIPFFRSEPLWYEQVAIQQAIAILGQYPHLVVAPASLSLSHLQHWYAHHPAGFSCIRVADHYFESTASYNRLMLDAGFYHHLSDYRYHLIYQTDAYIFRDELAHWCQQGFDYVGAPWLDWIHAAYQAKNQNRWNQLLWRLGKRRFDAVGNGGFSLRHTQHLQQVLQRLQPQAAAYRHNEDFFLPLKRPGWANPYTYLAYSRHCHLPLMNGPNWPGK</sequence>
<proteinExistence type="predicted"/>
<dbReference type="KEGG" id="fls:GLV81_17745"/>
<dbReference type="EMBL" id="CP046566">
    <property type="protein sequence ID" value="QGW29713.1"/>
    <property type="molecule type" value="Genomic_DNA"/>
</dbReference>
<dbReference type="Proteomes" id="UP000426027">
    <property type="component" value="Chromosome"/>
</dbReference>
<evidence type="ECO:0000313" key="3">
    <source>
        <dbReference type="Proteomes" id="UP000426027"/>
    </source>
</evidence>
<protein>
    <recommendedName>
        <fullName evidence="1">DUF5672 domain-containing protein</fullName>
    </recommendedName>
</protein>
<evidence type="ECO:0000259" key="1">
    <source>
        <dbReference type="Pfam" id="PF18922"/>
    </source>
</evidence>
<reference evidence="2 3" key="1">
    <citation type="submission" date="2019-11" db="EMBL/GenBank/DDBJ databases">
        <authorList>
            <person name="Im W.T."/>
        </authorList>
    </citation>
    <scope>NUCLEOTIDE SEQUENCE [LARGE SCALE GENOMIC DNA]</scope>
    <source>
        <strain evidence="2 3">SB-02</strain>
    </source>
</reference>
<accession>A0A6I6GD63</accession>
<feature type="domain" description="DUF5672" evidence="1">
    <location>
        <begin position="62"/>
        <end position="193"/>
    </location>
</feature>